<dbReference type="Gene3D" id="3.40.50.10140">
    <property type="entry name" value="Toll/interleukin-1 receptor homology (TIR) domain"/>
    <property type="match status" value="1"/>
</dbReference>
<evidence type="ECO:0000256" key="2">
    <source>
        <dbReference type="ARBA" id="ARBA00022614"/>
    </source>
</evidence>
<evidence type="ECO:0000256" key="3">
    <source>
        <dbReference type="ARBA" id="ARBA00022737"/>
    </source>
</evidence>
<evidence type="ECO:0000256" key="6">
    <source>
        <dbReference type="ARBA" id="ARBA00023027"/>
    </source>
</evidence>
<dbReference type="InterPro" id="IPR002182">
    <property type="entry name" value="NB-ARC"/>
</dbReference>
<dbReference type="InterPro" id="IPR042197">
    <property type="entry name" value="Apaf_helical"/>
</dbReference>
<dbReference type="GO" id="GO:0061809">
    <property type="term" value="F:NAD+ nucleosidase activity, cyclic ADP-ribose generating"/>
    <property type="evidence" value="ECO:0007669"/>
    <property type="project" value="UniProtKB-EC"/>
</dbReference>
<dbReference type="PANTHER" id="PTHR11017:SF479">
    <property type="entry name" value="DISEASE RESISTANCE PROTEIN (TIR-NBS-LRR CLASS) FAMILY"/>
    <property type="match status" value="1"/>
</dbReference>
<keyword evidence="6" id="KW-0520">NAD</keyword>
<organism evidence="9 10">
    <name type="scientific">Erythroxylum novogranatense</name>
    <dbReference type="NCBI Taxonomy" id="1862640"/>
    <lineage>
        <taxon>Eukaryota</taxon>
        <taxon>Viridiplantae</taxon>
        <taxon>Streptophyta</taxon>
        <taxon>Embryophyta</taxon>
        <taxon>Tracheophyta</taxon>
        <taxon>Spermatophyta</taxon>
        <taxon>Magnoliopsida</taxon>
        <taxon>eudicotyledons</taxon>
        <taxon>Gunneridae</taxon>
        <taxon>Pentapetalae</taxon>
        <taxon>rosids</taxon>
        <taxon>fabids</taxon>
        <taxon>Malpighiales</taxon>
        <taxon>Erythroxylaceae</taxon>
        <taxon>Erythroxylum</taxon>
    </lineage>
</organism>
<dbReference type="FunFam" id="1.10.8.430:FF:000002">
    <property type="entry name" value="Disease resistance protein (TIR-NBS-LRR class)"/>
    <property type="match status" value="1"/>
</dbReference>
<dbReference type="InterPro" id="IPR058546">
    <property type="entry name" value="RPS4B/Roq1-like_LRR"/>
</dbReference>
<comment type="caution">
    <text evidence="9">The sequence shown here is derived from an EMBL/GenBank/DDBJ whole genome shotgun (WGS) entry which is preliminary data.</text>
</comment>
<dbReference type="Pfam" id="PF20160">
    <property type="entry name" value="C-JID"/>
    <property type="match status" value="1"/>
</dbReference>
<dbReference type="FunFam" id="3.40.50.10140:FF:000007">
    <property type="entry name" value="Disease resistance protein (TIR-NBS-LRR class)"/>
    <property type="match status" value="1"/>
</dbReference>
<dbReference type="SUPFAM" id="SSF52058">
    <property type="entry name" value="L domain-like"/>
    <property type="match status" value="1"/>
</dbReference>
<keyword evidence="10" id="KW-1185">Reference proteome</keyword>
<reference evidence="9 10" key="1">
    <citation type="submission" date="2021-09" db="EMBL/GenBank/DDBJ databases">
        <title>Genomic insights and catalytic innovation underlie evolution of tropane alkaloids biosynthesis.</title>
        <authorList>
            <person name="Wang Y.-J."/>
            <person name="Tian T."/>
            <person name="Huang J.-P."/>
            <person name="Huang S.-X."/>
        </authorList>
    </citation>
    <scope>NUCLEOTIDE SEQUENCE [LARGE SCALE GENOMIC DNA]</scope>
    <source>
        <strain evidence="9">KIB-2018</strain>
        <tissue evidence="9">Leaf</tissue>
    </source>
</reference>
<evidence type="ECO:0000256" key="1">
    <source>
        <dbReference type="ARBA" id="ARBA00011982"/>
    </source>
</evidence>
<keyword evidence="5" id="KW-0611">Plant defense</keyword>
<evidence type="ECO:0000256" key="4">
    <source>
        <dbReference type="ARBA" id="ARBA00022801"/>
    </source>
</evidence>
<accession>A0AAV8UG46</accession>
<dbReference type="InterPro" id="IPR035897">
    <property type="entry name" value="Toll_tir_struct_dom_sf"/>
</dbReference>
<dbReference type="Proteomes" id="UP001159364">
    <property type="component" value="Linkage Group LG08"/>
</dbReference>
<evidence type="ECO:0000256" key="5">
    <source>
        <dbReference type="ARBA" id="ARBA00022821"/>
    </source>
</evidence>
<dbReference type="Pfam" id="PF23286">
    <property type="entry name" value="LRR_13"/>
    <property type="match status" value="1"/>
</dbReference>
<keyword evidence="4" id="KW-0378">Hydrolase</keyword>
<dbReference type="Pfam" id="PF23282">
    <property type="entry name" value="WHD_ROQ1"/>
    <property type="match status" value="1"/>
</dbReference>
<evidence type="ECO:0000256" key="7">
    <source>
        <dbReference type="ARBA" id="ARBA00047304"/>
    </source>
</evidence>
<dbReference type="GO" id="GO:0043531">
    <property type="term" value="F:ADP binding"/>
    <property type="evidence" value="ECO:0007669"/>
    <property type="project" value="InterPro"/>
</dbReference>
<name>A0AAV8UG46_9ROSI</name>
<dbReference type="AlphaFoldDB" id="A0AAV8UG46"/>
<dbReference type="Gene3D" id="3.80.10.10">
    <property type="entry name" value="Ribonuclease Inhibitor"/>
    <property type="match status" value="2"/>
</dbReference>
<protein>
    <recommendedName>
        <fullName evidence="1">ADP-ribosyl cyclase/cyclic ADP-ribose hydrolase</fullName>
        <ecNumber evidence="1">3.2.2.6</ecNumber>
    </recommendedName>
</protein>
<dbReference type="GO" id="GO:0006952">
    <property type="term" value="P:defense response"/>
    <property type="evidence" value="ECO:0007669"/>
    <property type="project" value="InterPro"/>
</dbReference>
<dbReference type="Gene3D" id="3.40.50.300">
    <property type="entry name" value="P-loop containing nucleotide triphosphate hydrolases"/>
    <property type="match status" value="1"/>
</dbReference>
<feature type="domain" description="TIR" evidence="8">
    <location>
        <begin position="26"/>
        <end position="192"/>
    </location>
</feature>
<dbReference type="Gene3D" id="1.10.8.430">
    <property type="entry name" value="Helical domain of apoptotic protease-activating factors"/>
    <property type="match status" value="1"/>
</dbReference>
<dbReference type="GO" id="GO:0007165">
    <property type="term" value="P:signal transduction"/>
    <property type="evidence" value="ECO:0007669"/>
    <property type="project" value="InterPro"/>
</dbReference>
<sequence length="1168" mass="133285">MRYSASTTMASFSSSSLASQSQSYPWRYDVFINFRGEDTRRSFSSHLYDALCRRALLTFIDDDELQRGEEIAESLVQAIQESNVAVVVFSKDYASSTWCLDELVKIIECHQTRGQIVIPVFYDVNPSHIRKQSNDVATAFERHEQNLRNAHKIQNWRGALTMTANLSGLDSKDFRYDHMLISKIVEDISKKLKKSIVCDGYELLVGVDSHFMQIKNRILSVEGQDVCIIGIWGMGGIGKTTIAEFIFKRLSFEFEGCCFLKDVREISKGRDLRKELISQLLGEKDRNIYAFPETRLGRKRALIVIDNVDDSQQLDSLIGDPCWFGSQSVIIITGRDKQVIGRRAGFLYKVEPLKHEEALRLFSKSAFKQNYPRNDYESLSSSIVKYAQGNPLALKVLGSSLSGKTTKEWESALKKLSKGPNKTIQDVLQIGYDRLDGMEKDIFLHIACFFKGQNKEVVIRVFESCEFDADIIVSVLVDKCFVTIFGNTLTMHDLMQEMGKEIVRQESKHPNERSRLWDPKDVFKVLALDEEAEAVESIILDMSKISRIDLNPKVFMKTPNLKFLKFFVPYRQDCFGRQNNLHLPQGLDYLPNELTYFHWEGYPLESFPRNFRPNHLIVLALPNSKIKRFQEEVRDENKGYLVASQSKFGTVFRHFCSLIKIPSYIYGWQLGKVTSLSLVNCKNISHLPSSGVGFLEALENLELYGCENLNTFPEVSSNIKYMDLCQTGIKQITSSSVEHLGQLEVLCMSDCDKLKSLPSNFFDALTSLKSLDLRYCRSLKKLPEISENMYNLQLLKLADTDLEIPSSIGNLKGLQHLGIYDCPKLTFVPKSVVNLASLEVVHLVGPTSDSVETHHHPVIDPHLLPLLLEGTSSLQSLNLSGLNLRKLPENLSFLSSVTSLFLSGNNFERIPPTIKQLSNLTEIDISCCQRLISLPEFPLSLIRLKADNCTSLEQIWTLKWLVLGSEGTEKSYCLWNCLKLDEDECQEVADLLLGYYKPWVPYHMPYVVGKKYHMHYPGSRIPEWVEYQSMGDSVEVPISYHWLNRDIVMLRVAFCVCVKSSMKGHLYLDYECYFGDKYHVAFEDPVICIHGITNAPKEHVVVVFHDMFYYTIDGHGYSLGDVVLFKFSANKYASIEILKCGVTPLYSQDEDEFYQAFEFPTSTSMVKM</sequence>
<dbReference type="SMART" id="SM00255">
    <property type="entry name" value="TIR"/>
    <property type="match status" value="1"/>
</dbReference>
<dbReference type="InterPro" id="IPR045344">
    <property type="entry name" value="C-JID"/>
</dbReference>
<dbReference type="InterPro" id="IPR027417">
    <property type="entry name" value="P-loop_NTPase"/>
</dbReference>
<gene>
    <name evidence="9" type="ORF">K2173_025285</name>
</gene>
<dbReference type="Pfam" id="PF00931">
    <property type="entry name" value="NB-ARC"/>
    <property type="match status" value="1"/>
</dbReference>
<evidence type="ECO:0000313" key="9">
    <source>
        <dbReference type="EMBL" id="KAJ8900508.1"/>
    </source>
</evidence>
<dbReference type="PANTHER" id="PTHR11017">
    <property type="entry name" value="LEUCINE-RICH REPEAT-CONTAINING PROTEIN"/>
    <property type="match status" value="1"/>
</dbReference>
<comment type="catalytic activity">
    <reaction evidence="7">
        <text>NAD(+) + H2O = ADP-D-ribose + nicotinamide + H(+)</text>
        <dbReference type="Rhea" id="RHEA:16301"/>
        <dbReference type="ChEBI" id="CHEBI:15377"/>
        <dbReference type="ChEBI" id="CHEBI:15378"/>
        <dbReference type="ChEBI" id="CHEBI:17154"/>
        <dbReference type="ChEBI" id="CHEBI:57540"/>
        <dbReference type="ChEBI" id="CHEBI:57967"/>
        <dbReference type="EC" id="3.2.2.6"/>
    </reaction>
    <physiologicalReaction direction="left-to-right" evidence="7">
        <dbReference type="Rhea" id="RHEA:16302"/>
    </physiologicalReaction>
</comment>
<evidence type="ECO:0000259" key="8">
    <source>
        <dbReference type="PROSITE" id="PS50104"/>
    </source>
</evidence>
<dbReference type="InterPro" id="IPR044974">
    <property type="entry name" value="Disease_R_plants"/>
</dbReference>
<dbReference type="SUPFAM" id="SSF52540">
    <property type="entry name" value="P-loop containing nucleoside triphosphate hydrolases"/>
    <property type="match status" value="1"/>
</dbReference>
<dbReference type="SUPFAM" id="SSF52200">
    <property type="entry name" value="Toll/Interleukin receptor TIR domain"/>
    <property type="match status" value="1"/>
</dbReference>
<proteinExistence type="predicted"/>
<dbReference type="PROSITE" id="PS50104">
    <property type="entry name" value="TIR"/>
    <property type="match status" value="1"/>
</dbReference>
<keyword evidence="2" id="KW-0433">Leucine-rich repeat</keyword>
<dbReference type="PRINTS" id="PR00364">
    <property type="entry name" value="DISEASERSIST"/>
</dbReference>
<keyword evidence="3" id="KW-0677">Repeat</keyword>
<dbReference type="EMBL" id="JAIWQS010000008">
    <property type="protein sequence ID" value="KAJ8900508.1"/>
    <property type="molecule type" value="Genomic_DNA"/>
</dbReference>
<evidence type="ECO:0000313" key="10">
    <source>
        <dbReference type="Proteomes" id="UP001159364"/>
    </source>
</evidence>
<dbReference type="InterPro" id="IPR032675">
    <property type="entry name" value="LRR_dom_sf"/>
</dbReference>
<dbReference type="Pfam" id="PF01582">
    <property type="entry name" value="TIR"/>
    <property type="match status" value="1"/>
</dbReference>
<dbReference type="InterPro" id="IPR000157">
    <property type="entry name" value="TIR_dom"/>
</dbReference>
<dbReference type="EC" id="3.2.2.6" evidence="1"/>
<dbReference type="InterPro" id="IPR058192">
    <property type="entry name" value="WHD_ROQ1-like"/>
</dbReference>